<comment type="caution">
    <text evidence="2">The sequence shown here is derived from an EMBL/GenBank/DDBJ whole genome shotgun (WGS) entry which is preliminary data.</text>
</comment>
<evidence type="ECO:0000313" key="2">
    <source>
        <dbReference type="EMBL" id="RRH91478.1"/>
    </source>
</evidence>
<evidence type="ECO:0000313" key="3">
    <source>
        <dbReference type="EMBL" id="RSZ44744.1"/>
    </source>
</evidence>
<dbReference type="InterPro" id="IPR021724">
    <property type="entry name" value="DUF3297"/>
</dbReference>
<evidence type="ECO:0000256" key="1">
    <source>
        <dbReference type="SAM" id="MobiDB-lite"/>
    </source>
</evidence>
<sequence length="85" mass="9654">MTEANPLPPLPPLPDHLSTDPRSPHHVAAVFEHDIGIRFNDKERLDVEEYCISEGWIKVPAGKTVDRKGKPLLIKLKGRVEAFYR</sequence>
<feature type="compositionally biased region" description="Pro residues" evidence="1">
    <location>
        <begin position="1"/>
        <end position="14"/>
    </location>
</feature>
<dbReference type="Proteomes" id="UP000271590">
    <property type="component" value="Unassembled WGS sequence"/>
</dbReference>
<name>A0A3P3F1T2_9BURK</name>
<reference evidence="2 5" key="1">
    <citation type="submission" date="2018-11" db="EMBL/GenBank/DDBJ databases">
        <title>The genome of Variovorax sp T529.</title>
        <authorList>
            <person name="Gao J."/>
        </authorList>
    </citation>
    <scope>NUCLEOTIDE SEQUENCE [LARGE SCALE GENOMIC DNA]</scope>
    <source>
        <strain evidence="2 5">T529</strain>
    </source>
</reference>
<dbReference type="AlphaFoldDB" id="A0A3P3F1T2"/>
<accession>A0A3P3F1T2</accession>
<keyword evidence="4" id="KW-1185">Reference proteome</keyword>
<dbReference type="RefSeq" id="WP_124957236.1">
    <property type="nucleotide sequence ID" value="NZ_CBFHCE010000004.1"/>
</dbReference>
<dbReference type="Pfam" id="PF11730">
    <property type="entry name" value="DUF3297"/>
    <property type="match status" value="1"/>
</dbReference>
<proteinExistence type="predicted"/>
<dbReference type="Proteomes" id="UP000271137">
    <property type="component" value="Unassembled WGS sequence"/>
</dbReference>
<evidence type="ECO:0000313" key="5">
    <source>
        <dbReference type="Proteomes" id="UP000271590"/>
    </source>
</evidence>
<dbReference type="EMBL" id="RXFQ01000001">
    <property type="protein sequence ID" value="RSZ44744.1"/>
    <property type="molecule type" value="Genomic_DNA"/>
</dbReference>
<feature type="region of interest" description="Disordered" evidence="1">
    <location>
        <begin position="1"/>
        <end position="24"/>
    </location>
</feature>
<dbReference type="EMBL" id="RQXU01000002">
    <property type="protein sequence ID" value="RRH91478.1"/>
    <property type="molecule type" value="Genomic_DNA"/>
</dbReference>
<reference evidence="3 4" key="2">
    <citation type="submission" date="2018-12" db="EMBL/GenBank/DDBJ databases">
        <title>The genome sequences of strain 502.</title>
        <authorList>
            <person name="Gao J."/>
            <person name="Sun J."/>
        </authorList>
    </citation>
    <scope>NUCLEOTIDE SEQUENCE [LARGE SCALE GENOMIC DNA]</scope>
    <source>
        <strain evidence="3 4">502</strain>
    </source>
</reference>
<evidence type="ECO:0000313" key="4">
    <source>
        <dbReference type="Proteomes" id="UP000271137"/>
    </source>
</evidence>
<organism evidence="2 5">
    <name type="scientific">Variovorax beijingensis</name>
    <dbReference type="NCBI Taxonomy" id="2496117"/>
    <lineage>
        <taxon>Bacteria</taxon>
        <taxon>Pseudomonadati</taxon>
        <taxon>Pseudomonadota</taxon>
        <taxon>Betaproteobacteria</taxon>
        <taxon>Burkholderiales</taxon>
        <taxon>Comamonadaceae</taxon>
        <taxon>Variovorax</taxon>
    </lineage>
</organism>
<gene>
    <name evidence="2" type="ORF">EH244_04445</name>
    <name evidence="3" type="ORF">EJO66_01875</name>
</gene>
<protein>
    <submittedName>
        <fullName evidence="2">DUF3297 family protein</fullName>
    </submittedName>
</protein>